<name>A0ABQ9JZR7_9CUCU</name>
<organism evidence="1 2">
    <name type="scientific">Molorchus minor</name>
    <dbReference type="NCBI Taxonomy" id="1323400"/>
    <lineage>
        <taxon>Eukaryota</taxon>
        <taxon>Metazoa</taxon>
        <taxon>Ecdysozoa</taxon>
        <taxon>Arthropoda</taxon>
        <taxon>Hexapoda</taxon>
        <taxon>Insecta</taxon>
        <taxon>Pterygota</taxon>
        <taxon>Neoptera</taxon>
        <taxon>Endopterygota</taxon>
        <taxon>Coleoptera</taxon>
        <taxon>Polyphaga</taxon>
        <taxon>Cucujiformia</taxon>
        <taxon>Chrysomeloidea</taxon>
        <taxon>Cerambycidae</taxon>
        <taxon>Lamiinae</taxon>
        <taxon>Monochamini</taxon>
        <taxon>Molorchus</taxon>
    </lineage>
</organism>
<keyword evidence="2" id="KW-1185">Reference proteome</keyword>
<accession>A0ABQ9JZR7</accession>
<evidence type="ECO:0000313" key="2">
    <source>
        <dbReference type="Proteomes" id="UP001162164"/>
    </source>
</evidence>
<sequence length="176" mass="21320">MFMHYKVCLMNSTFPLYPVYHQLCMQFQNRKFKCISKLGWTSVSEIRALVIRFRTLVVRDVSLQLFLLPDILLFSERGWHLRPYMIEGWHTLWAHSRTFKFHATDCRILLSLSIKHNFSYWPLDDQNIENRKDCASLLDHIDMIQDPTFFAATGWFIGQFRITWPKKKKRRKWLIF</sequence>
<proteinExistence type="predicted"/>
<dbReference type="Proteomes" id="UP001162164">
    <property type="component" value="Unassembled WGS sequence"/>
</dbReference>
<protein>
    <submittedName>
        <fullName evidence="1">Uncharacterized protein</fullName>
    </submittedName>
</protein>
<gene>
    <name evidence="1" type="ORF">NQ317_001852</name>
</gene>
<evidence type="ECO:0000313" key="1">
    <source>
        <dbReference type="EMBL" id="KAJ8983109.1"/>
    </source>
</evidence>
<comment type="caution">
    <text evidence="1">The sequence shown here is derived from an EMBL/GenBank/DDBJ whole genome shotgun (WGS) entry which is preliminary data.</text>
</comment>
<dbReference type="EMBL" id="JAPWTJ010000094">
    <property type="protein sequence ID" value="KAJ8983109.1"/>
    <property type="molecule type" value="Genomic_DNA"/>
</dbReference>
<reference evidence="1" key="1">
    <citation type="journal article" date="2023" name="Insect Mol. Biol.">
        <title>Genome sequencing provides insights into the evolution of gene families encoding plant cell wall-degrading enzymes in longhorned beetles.</title>
        <authorList>
            <person name="Shin N.R."/>
            <person name="Okamura Y."/>
            <person name="Kirsch R."/>
            <person name="Pauchet Y."/>
        </authorList>
    </citation>
    <scope>NUCLEOTIDE SEQUENCE</scope>
    <source>
        <strain evidence="1">MMC_N1</strain>
    </source>
</reference>